<name>F0I8L3_STRSA</name>
<feature type="domain" description="Beta-lactamase-related" evidence="3">
    <location>
        <begin position="49"/>
        <end position="369"/>
    </location>
</feature>
<accession>F0I8L3</accession>
<dbReference type="HOGENOM" id="CLU_022757_2_1_9"/>
<evidence type="ECO:0000256" key="1">
    <source>
        <dbReference type="SAM" id="Phobius"/>
    </source>
</evidence>
<dbReference type="PATRIC" id="fig|888810.3.peg.982"/>
<organism evidence="4 5">
    <name type="scientific">Streptococcus sanguinis SK115</name>
    <dbReference type="NCBI Taxonomy" id="888810"/>
    <lineage>
        <taxon>Bacteria</taxon>
        <taxon>Bacillati</taxon>
        <taxon>Bacillota</taxon>
        <taxon>Bacilli</taxon>
        <taxon>Lactobacillales</taxon>
        <taxon>Streptococcaceae</taxon>
        <taxon>Streptococcus</taxon>
    </lineage>
</organism>
<feature type="transmembrane region" description="Helical" evidence="1">
    <location>
        <begin position="459"/>
        <end position="481"/>
    </location>
</feature>
<feature type="signal peptide" evidence="2">
    <location>
        <begin position="1"/>
        <end position="30"/>
    </location>
</feature>
<feature type="chain" id="PRO_5003250597" evidence="2">
    <location>
        <begin position="31"/>
        <end position="598"/>
    </location>
</feature>
<dbReference type="InterPro" id="IPR050491">
    <property type="entry name" value="AmpC-like"/>
</dbReference>
<keyword evidence="1" id="KW-0472">Membrane</keyword>
<dbReference type="PANTHER" id="PTHR46825:SF9">
    <property type="entry name" value="BETA-LACTAMASE-RELATED DOMAIN-CONTAINING PROTEIN"/>
    <property type="match status" value="1"/>
</dbReference>
<dbReference type="AlphaFoldDB" id="F0I8L3"/>
<feature type="transmembrane region" description="Helical" evidence="1">
    <location>
        <begin position="569"/>
        <end position="591"/>
    </location>
</feature>
<sequence length="598" mass="67499">MEYLVMKKLTLCFILSFLTLSLLYPARALAEEGTKLPSGISRDQISQKIQDFVKEHEKTTAGMATAVFDTNGTIYQDSFGYMDKEKGIKADKDSVFEWGAVTKLTVWISVMQLWEEGKIDLKEDIRTYLPEGFLKNLRFEKPITMLDLMNHQAGFDTIPNYLHGDKNLEEILTFYQPIQSFEPGTVTANSNYGTGLASYIVERISGQSFSDYVHEHIFEPLKMNKTAILPDLSDNAFVQAKRKEAKGYDSEGKLLGSANSELGLYSSGRATGTLENLEKFAQTLLKKETLFHRPETWTTLYTATSTYPGTDIVRNAHGFWVSKYNVSVLGQGGHTFGFSSNLLLDLESGVGMIVMTNQSIEERYNLYMPELVFGQRKTASEVTKDRFSPGYYLSFRIFNSGPLSIAKIVPPFIDRLNSPNEDLLKDEFWTIDDSNGQTTLSLTSSDFKKISDSELFTDYAVTGLGLLASLFALGNILCSIFRDISHLIWHKQKKTLPRSWKVWNYLTSLGIMAVPLQLLLVFQAVLKNDFSGVSSWRYMVFAILGLLLTLAVLLPIFKKSSEKLSRGHICLTVLTSLSALAVIANILYWSLYQWWVFQ</sequence>
<dbReference type="SUPFAM" id="SSF56601">
    <property type="entry name" value="beta-lactamase/transpeptidase-like"/>
    <property type="match status" value="1"/>
</dbReference>
<dbReference type="PANTHER" id="PTHR46825">
    <property type="entry name" value="D-ALANYL-D-ALANINE-CARBOXYPEPTIDASE/ENDOPEPTIDASE AMPH"/>
    <property type="match status" value="1"/>
</dbReference>
<keyword evidence="2" id="KW-0732">Signal</keyword>
<evidence type="ECO:0000259" key="3">
    <source>
        <dbReference type="Pfam" id="PF00144"/>
    </source>
</evidence>
<proteinExistence type="predicted"/>
<evidence type="ECO:0000313" key="5">
    <source>
        <dbReference type="Proteomes" id="UP000003351"/>
    </source>
</evidence>
<dbReference type="EMBL" id="AEXW01000005">
    <property type="protein sequence ID" value="EGD32048.1"/>
    <property type="molecule type" value="Genomic_DNA"/>
</dbReference>
<dbReference type="Proteomes" id="UP000003351">
    <property type="component" value="Unassembled WGS sequence"/>
</dbReference>
<dbReference type="InterPro" id="IPR001466">
    <property type="entry name" value="Beta-lactam-related"/>
</dbReference>
<keyword evidence="1" id="KW-1133">Transmembrane helix</keyword>
<keyword evidence="1" id="KW-0812">Transmembrane</keyword>
<evidence type="ECO:0000256" key="2">
    <source>
        <dbReference type="SAM" id="SignalP"/>
    </source>
</evidence>
<comment type="caution">
    <text evidence="4">The sequence shown here is derived from an EMBL/GenBank/DDBJ whole genome shotgun (WGS) entry which is preliminary data.</text>
</comment>
<dbReference type="Gene3D" id="3.40.710.10">
    <property type="entry name" value="DD-peptidase/beta-lactamase superfamily"/>
    <property type="match status" value="1"/>
</dbReference>
<reference evidence="4 5" key="1">
    <citation type="submission" date="2011-02" db="EMBL/GenBank/DDBJ databases">
        <authorList>
            <person name="Muzny D."/>
            <person name="Qin X."/>
            <person name="Deng J."/>
            <person name="Jiang H."/>
            <person name="Liu Y."/>
            <person name="Qu J."/>
            <person name="Song X.-Z."/>
            <person name="Zhang L."/>
            <person name="Thornton R."/>
            <person name="Coyle M."/>
            <person name="Francisco L."/>
            <person name="Jackson L."/>
            <person name="Javaid M."/>
            <person name="Korchina V."/>
            <person name="Kovar C."/>
            <person name="Mata R."/>
            <person name="Mathew T."/>
            <person name="Ngo R."/>
            <person name="Nguyen L."/>
            <person name="Nguyen N."/>
            <person name="Okwuonu G."/>
            <person name="Ongeri F."/>
            <person name="Pham C."/>
            <person name="Simmons D."/>
            <person name="Wilczek-Boney K."/>
            <person name="Hale W."/>
            <person name="Jakkamsetti A."/>
            <person name="Pham P."/>
            <person name="Ruth R."/>
            <person name="San Lucas F."/>
            <person name="Warren J."/>
            <person name="Zhang J."/>
            <person name="Zhao Z."/>
            <person name="Zhou C."/>
            <person name="Zhu D."/>
            <person name="Lee S."/>
            <person name="Bess C."/>
            <person name="Blankenburg K."/>
            <person name="Forbes L."/>
            <person name="Fu Q."/>
            <person name="Gubbala S."/>
            <person name="Hirani K."/>
            <person name="Jayaseelan J.C."/>
            <person name="Lara F."/>
            <person name="Munidasa M."/>
            <person name="Palculict T."/>
            <person name="Patil S."/>
            <person name="Pu L.-L."/>
            <person name="Saada N."/>
            <person name="Tang L."/>
            <person name="Weissenberger G."/>
            <person name="Zhu Y."/>
            <person name="Hemphill L."/>
            <person name="Shang Y."/>
            <person name="Youmans B."/>
            <person name="Ayvaz T."/>
            <person name="Ross M."/>
            <person name="Santibanez J."/>
            <person name="Aqrawi P."/>
            <person name="Gross S."/>
            <person name="Joshi V."/>
            <person name="Fowler G."/>
            <person name="Nazareth L."/>
            <person name="Reid J."/>
            <person name="Worley K."/>
            <person name="Petrosino J."/>
            <person name="Highlander S."/>
            <person name="Gibbs R."/>
        </authorList>
    </citation>
    <scope>NUCLEOTIDE SEQUENCE [LARGE SCALE GENOMIC DNA]</scope>
    <source>
        <strain evidence="4 5">SK115</strain>
    </source>
</reference>
<feature type="transmembrane region" description="Helical" evidence="1">
    <location>
        <begin position="502"/>
        <end position="526"/>
    </location>
</feature>
<dbReference type="Pfam" id="PF00144">
    <property type="entry name" value="Beta-lactamase"/>
    <property type="match status" value="1"/>
</dbReference>
<protein>
    <submittedName>
        <fullName evidence="4">FmtA family protein</fullName>
    </submittedName>
</protein>
<dbReference type="InterPro" id="IPR012338">
    <property type="entry name" value="Beta-lactam/transpept-like"/>
</dbReference>
<gene>
    <name evidence="4" type="ORF">HMPREF9382_1002</name>
</gene>
<evidence type="ECO:0000313" key="4">
    <source>
        <dbReference type="EMBL" id="EGD32048.1"/>
    </source>
</evidence>
<feature type="transmembrane region" description="Helical" evidence="1">
    <location>
        <begin position="538"/>
        <end position="557"/>
    </location>
</feature>